<keyword evidence="2" id="KW-1185">Reference proteome</keyword>
<name>A0ACD4NW57_9HYPH</name>
<gene>
    <name evidence="1" type="ORF">OXU80_12580</name>
</gene>
<dbReference type="EMBL" id="CP113520">
    <property type="protein sequence ID" value="WAJ30983.1"/>
    <property type="molecule type" value="Genomic_DNA"/>
</dbReference>
<accession>A0ACD4NW57</accession>
<sequence length="206" mass="22089">MGTSGSAALASDAERLETLRALDLLDTSAEPRFDEITQLASQACNAPIALVTLVDKDRQWFKSRHGLELTETVLDQSVCAHALGQHDLLVIPDLSKDERTRNNPLVTGGSHLRFYAGAPLVAPNGHVLGTLCVVDDVPRPDGLAPGQAAILSTLARDVMDEIRRSRGTEPTSETARLPQEPPPNAEVAKGGGLRKLVRRLAARLPL</sequence>
<evidence type="ECO:0000313" key="2">
    <source>
        <dbReference type="Proteomes" id="UP001163223"/>
    </source>
</evidence>
<protein>
    <submittedName>
        <fullName evidence="1">GAF domain-containing protein</fullName>
    </submittedName>
</protein>
<proteinExistence type="predicted"/>
<evidence type="ECO:0000313" key="1">
    <source>
        <dbReference type="EMBL" id="WAJ30983.1"/>
    </source>
</evidence>
<reference evidence="1" key="1">
    <citation type="submission" date="2022-11" db="EMBL/GenBank/DDBJ databases">
        <title>beta-Carotene-producing bacterium, Jeongeuplla avenae sp. nov., alleviates the salt stress of Arabidopsis seedlings.</title>
        <authorList>
            <person name="Jiang L."/>
            <person name="Lee J."/>
        </authorList>
    </citation>
    <scope>NUCLEOTIDE SEQUENCE</scope>
    <source>
        <strain evidence="1">DY_R2A_6</strain>
    </source>
</reference>
<dbReference type="Proteomes" id="UP001163223">
    <property type="component" value="Chromosome"/>
</dbReference>
<organism evidence="1 2">
    <name type="scientific">Antarcticirhabdus aurantiaca</name>
    <dbReference type="NCBI Taxonomy" id="2606717"/>
    <lineage>
        <taxon>Bacteria</taxon>
        <taxon>Pseudomonadati</taxon>
        <taxon>Pseudomonadota</taxon>
        <taxon>Alphaproteobacteria</taxon>
        <taxon>Hyphomicrobiales</taxon>
        <taxon>Aurantimonadaceae</taxon>
        <taxon>Antarcticirhabdus</taxon>
    </lineage>
</organism>